<proteinExistence type="predicted"/>
<reference evidence="1" key="2">
    <citation type="submission" date="2022-08" db="EMBL/GenBank/DDBJ databases">
        <authorList>
            <person name="Iruegas-Bocardo F."/>
            <person name="Weisberg A.J."/>
            <person name="Riutta E.R."/>
            <person name="Kilday K."/>
            <person name="Bonkowski J.C."/>
            <person name="Creswell T."/>
            <person name="Daughtrey M.L."/>
            <person name="Rane K."/>
            <person name="Grunwald N.J."/>
            <person name="Chang J.H."/>
            <person name="Putnam M.L."/>
        </authorList>
    </citation>
    <scope>NUCLEOTIDE SEQUENCE</scope>
    <source>
        <strain evidence="1">22-338</strain>
    </source>
</reference>
<name>A0A9X3YY89_9XANT</name>
<dbReference type="Proteomes" id="UP001140230">
    <property type="component" value="Unassembled WGS sequence"/>
</dbReference>
<evidence type="ECO:0000313" key="2">
    <source>
        <dbReference type="Proteomes" id="UP001140230"/>
    </source>
</evidence>
<organism evidence="1 2">
    <name type="scientific">Xanthomonas hortorum pv. hederae</name>
    <dbReference type="NCBI Taxonomy" id="453603"/>
    <lineage>
        <taxon>Bacteria</taxon>
        <taxon>Pseudomonadati</taxon>
        <taxon>Pseudomonadota</taxon>
        <taxon>Gammaproteobacteria</taxon>
        <taxon>Lysobacterales</taxon>
        <taxon>Lysobacteraceae</taxon>
        <taxon>Xanthomonas</taxon>
    </lineage>
</organism>
<protein>
    <submittedName>
        <fullName evidence="1">Uncharacterized protein</fullName>
    </submittedName>
</protein>
<dbReference type="AlphaFoldDB" id="A0A9X3YY89"/>
<evidence type="ECO:0000313" key="1">
    <source>
        <dbReference type="EMBL" id="MDC8636688.1"/>
    </source>
</evidence>
<reference evidence="1" key="1">
    <citation type="journal article" date="2022" name="Phytopathology">
        <title>Whole genome sequencing-based tracing of a 2022 introduction and outbreak of Xanthomonas hortorum pv. pelargonii.</title>
        <authorList>
            <person name="Iruegas Bocardo F."/>
            <person name="Weisberg A.J."/>
            <person name="Riutta E.R."/>
            <person name="Kilday K.B."/>
            <person name="Bonkowski J.C."/>
            <person name="Creswell T.C."/>
            <person name="Daughtrey M."/>
            <person name="Rane K.K."/>
            <person name="Grunwald N.J."/>
            <person name="Chang J.H."/>
            <person name="Putnam M."/>
        </authorList>
    </citation>
    <scope>NUCLEOTIDE SEQUENCE</scope>
    <source>
        <strain evidence="1">22-338</strain>
    </source>
</reference>
<comment type="caution">
    <text evidence="1">The sequence shown here is derived from an EMBL/GenBank/DDBJ whole genome shotgun (WGS) entry which is preliminary data.</text>
</comment>
<dbReference type="RefSeq" id="WP_258077700.1">
    <property type="nucleotide sequence ID" value="NZ_CP168173.1"/>
</dbReference>
<dbReference type="EMBL" id="JANWTP010000004">
    <property type="protein sequence ID" value="MDC8636688.1"/>
    <property type="molecule type" value="Genomic_DNA"/>
</dbReference>
<accession>A0A9X3YY89</accession>
<sequence length="40" mass="4255">MSEPNTKLSEIQNLPAAELADRLEGLTLDELTALGNNGSK</sequence>
<gene>
    <name evidence="1" type="ORF">NY667_02410</name>
</gene>